<accession>A0A9D4YZ85</accession>
<evidence type="ECO:0000313" key="5">
    <source>
        <dbReference type="Proteomes" id="UP001055712"/>
    </source>
</evidence>
<dbReference type="Proteomes" id="UP001055712">
    <property type="component" value="Unassembled WGS sequence"/>
</dbReference>
<feature type="compositionally biased region" description="Acidic residues" evidence="2">
    <location>
        <begin position="817"/>
        <end position="861"/>
    </location>
</feature>
<evidence type="ECO:0000256" key="1">
    <source>
        <dbReference type="SAM" id="Coils"/>
    </source>
</evidence>
<evidence type="ECO:0000313" key="4">
    <source>
        <dbReference type="EMBL" id="KAI3433846.1"/>
    </source>
</evidence>
<dbReference type="EMBL" id="SIDB01000004">
    <property type="protein sequence ID" value="KAI3433846.1"/>
    <property type="molecule type" value="Genomic_DNA"/>
</dbReference>
<feature type="compositionally biased region" description="Gly residues" evidence="2">
    <location>
        <begin position="803"/>
        <end position="815"/>
    </location>
</feature>
<feature type="region of interest" description="Disordered" evidence="2">
    <location>
        <begin position="803"/>
        <end position="873"/>
    </location>
</feature>
<dbReference type="InterPro" id="IPR045063">
    <property type="entry name" value="Dynamin_N"/>
</dbReference>
<reference evidence="4" key="2">
    <citation type="submission" date="2020-11" db="EMBL/GenBank/DDBJ databases">
        <authorList>
            <person name="Cecchin M."/>
            <person name="Marcolungo L."/>
            <person name="Rossato M."/>
            <person name="Girolomoni L."/>
            <person name="Cosentino E."/>
            <person name="Cuine S."/>
            <person name="Li-Beisson Y."/>
            <person name="Delledonne M."/>
            <person name="Ballottari M."/>
        </authorList>
    </citation>
    <scope>NUCLEOTIDE SEQUENCE</scope>
    <source>
        <strain evidence="4">211/11P</strain>
        <tissue evidence="4">Whole cell</tissue>
    </source>
</reference>
<protein>
    <recommendedName>
        <fullName evidence="3">Dynamin N-terminal domain-containing protein</fullName>
    </recommendedName>
</protein>
<sequence length="1169" mass="124183">MAALRLVPVGARRKQHRAVEVGSELELSLPWGNEKAQAAIVEATASRHLVITWLTDDATLLVHKRGGMKESLEMGDSLGDIGVGTRLEVVPQDVQDGTAADWAYLVSAFKTPLRSQPAASDVTPAALADARLQLTSGGRGCPIAGGGSDVTTPPGPALALQAAAGGTSLGKRVAEVQPAQLPALIGANPPAQEASLETLSFKRQRVDHSHPISTATEAPIACTARQQGQASGQQLHAALGQLAGRQAMCCQADTQALDPARGLAEAAEAAADADVLPACFPATAPVSLAEHAAEGEGMVVEQQADHWEQQQQQQVWHQLSGLNAAVQVLKTEQHVDAVAAPFPATAAVVGPSRVESLGAATAAAAAGGSAAAAARSAVRVPKAGAGAVGCDMVGSTVQRVGELLQDVAAVLLDEGGGTASSLATQQRAAAWAKDLDALARRAEMRPVVVGVVGDTGAGKSSMLNALLGEEEVLPQNGMRACTACVVEASYAPGSSYVAEIEFISEEEWAAQVRGLWGDLADEEGVPQLYRGERSPDTKSMHGAAQVVLESVFGKHLVRGRNVSLEMLLHERNEATSYLGQTKVVREQAAKPFRRAIGKFVDSNNRRGDQSTWPLVRVCRIQHNWPVLATGAMLVDLPGVRDVNAARGRVAEAYLKKCSAIWVAADITRAVDNKTAKEMLGDEFRRQLMMDGQFGCMTFVCTKADNIMPREAIEGLGVDEICARTNTPLDEFNQLDEEISAKRDVESDLERRHLRSLRAIVRAAKQAANCEGRLQVISGLMERHGVAGGATLWGQGAASVAGFVQGGSAAGGGQGGDEQADPEEEGEEEEEEGDEEEEGSGDELGSSDDEEEEEPDASEEERMEAARKDGLAGGLKAGKKKYRRWDVPRLDEERALLVGKLEAARQVPAVEEGMKRDLRVKLDTVKRELQKLQVQMNSICARARNGYSKEQLKRDFREGVEAVEACGGGGTALAAADLDLPVFCISARDAQRLEGRCRRDGPTAAFNRLDHTEVPALRRHVHDIARRGQIHAARSLAASLSSFVCSTALMLRDQAKLDGEMGSCVSRVFKEQAAALEETLLSKIQRWGTELEALVLSRGLGPRLQSGATKAAHKAVATAAHWARSPKEGGLYWGTYKARRAKAGMWQKSQAGKCGGGQGCASRRWKRAAQ</sequence>
<dbReference type="Pfam" id="PF00350">
    <property type="entry name" value="Dynamin_N"/>
    <property type="match status" value="1"/>
</dbReference>
<evidence type="ECO:0000259" key="3">
    <source>
        <dbReference type="Pfam" id="PF00350"/>
    </source>
</evidence>
<evidence type="ECO:0000256" key="2">
    <source>
        <dbReference type="SAM" id="MobiDB-lite"/>
    </source>
</evidence>
<gene>
    <name evidence="4" type="ORF">D9Q98_003649</name>
</gene>
<keyword evidence="1" id="KW-0175">Coiled coil</keyword>
<dbReference type="OrthoDB" id="515370at2759"/>
<reference evidence="4" key="1">
    <citation type="journal article" date="2019" name="Plant J.">
        <title>Chlorella vulgaris genome assembly and annotation reveals the molecular basis for metabolic acclimation to high light conditions.</title>
        <authorList>
            <person name="Cecchin M."/>
            <person name="Marcolungo L."/>
            <person name="Rossato M."/>
            <person name="Girolomoni L."/>
            <person name="Cosentino E."/>
            <person name="Cuine S."/>
            <person name="Li-Beisson Y."/>
            <person name="Delledonne M."/>
            <person name="Ballottari M."/>
        </authorList>
    </citation>
    <scope>NUCLEOTIDE SEQUENCE</scope>
    <source>
        <strain evidence="4">211/11P</strain>
    </source>
</reference>
<name>A0A9D4YZ85_CHLVU</name>
<dbReference type="InterPro" id="IPR027417">
    <property type="entry name" value="P-loop_NTPase"/>
</dbReference>
<dbReference type="SUPFAM" id="SSF52540">
    <property type="entry name" value="P-loop containing nucleoside triphosphate hydrolases"/>
    <property type="match status" value="1"/>
</dbReference>
<feature type="domain" description="Dynamin N-terminal" evidence="3">
    <location>
        <begin position="449"/>
        <end position="678"/>
    </location>
</feature>
<dbReference type="PANTHER" id="PTHR36681:SF3">
    <property type="entry name" value="NUCLEAR GTPASE, GERMINAL CENTER-ASSOCIATED, TANDEM DUPLICATE 3"/>
    <property type="match status" value="1"/>
</dbReference>
<dbReference type="Gene3D" id="3.40.50.300">
    <property type="entry name" value="P-loop containing nucleotide triphosphate hydrolases"/>
    <property type="match status" value="1"/>
</dbReference>
<organism evidence="4 5">
    <name type="scientific">Chlorella vulgaris</name>
    <name type="common">Green alga</name>
    <dbReference type="NCBI Taxonomy" id="3077"/>
    <lineage>
        <taxon>Eukaryota</taxon>
        <taxon>Viridiplantae</taxon>
        <taxon>Chlorophyta</taxon>
        <taxon>core chlorophytes</taxon>
        <taxon>Trebouxiophyceae</taxon>
        <taxon>Chlorellales</taxon>
        <taxon>Chlorellaceae</taxon>
        <taxon>Chlorella clade</taxon>
        <taxon>Chlorella</taxon>
    </lineage>
</organism>
<dbReference type="PANTHER" id="PTHR36681">
    <property type="entry name" value="NUCLEAR GTPASE, GERMINAL CENTER-ASSOCIATED, TANDEM DUPLICATE 3"/>
    <property type="match status" value="1"/>
</dbReference>
<proteinExistence type="predicted"/>
<feature type="coiled-coil region" evidence="1">
    <location>
        <begin position="914"/>
        <end position="941"/>
    </location>
</feature>
<comment type="caution">
    <text evidence="4">The sequence shown here is derived from an EMBL/GenBank/DDBJ whole genome shotgun (WGS) entry which is preliminary data.</text>
</comment>
<dbReference type="AlphaFoldDB" id="A0A9D4YZ85"/>
<keyword evidence="5" id="KW-1185">Reference proteome</keyword>